<protein>
    <recommendedName>
        <fullName evidence="1">Aminoglycoside phosphotransferase domain-containing protein</fullName>
    </recommendedName>
</protein>
<dbReference type="RefSeq" id="WP_068646661.1">
    <property type="nucleotide sequence ID" value="NZ_CP043611.1"/>
</dbReference>
<dbReference type="Proteomes" id="UP000077355">
    <property type="component" value="Unassembled WGS sequence"/>
</dbReference>
<feature type="domain" description="Aminoglycoside phosphotransferase" evidence="1">
    <location>
        <begin position="78"/>
        <end position="268"/>
    </location>
</feature>
<dbReference type="PANTHER" id="PTHR39179">
    <property type="entry name" value="SPORE COAT PROTEIN I"/>
    <property type="match status" value="1"/>
</dbReference>
<dbReference type="GO" id="GO:0042601">
    <property type="term" value="C:endospore-forming forespore"/>
    <property type="evidence" value="ECO:0007669"/>
    <property type="project" value="TreeGrafter"/>
</dbReference>
<evidence type="ECO:0000313" key="3">
    <source>
        <dbReference type="Proteomes" id="UP000077355"/>
    </source>
</evidence>
<reference evidence="2 3" key="1">
    <citation type="submission" date="2016-03" db="EMBL/GenBank/DDBJ databases">
        <title>Draft genome sequence of Paenibacillus antarcticus CECT 5836.</title>
        <authorList>
            <person name="Shin S.-K."/>
            <person name="Yi H."/>
        </authorList>
    </citation>
    <scope>NUCLEOTIDE SEQUENCE [LARGE SCALE GENOMIC DNA]</scope>
    <source>
        <strain evidence="2 3">CECT 5836</strain>
    </source>
</reference>
<dbReference type="Gene3D" id="3.90.1200.10">
    <property type="match status" value="1"/>
</dbReference>
<dbReference type="SUPFAM" id="SSF56112">
    <property type="entry name" value="Protein kinase-like (PK-like)"/>
    <property type="match status" value="1"/>
</dbReference>
<accession>A0A168QMZ2</accession>
<evidence type="ECO:0000313" key="2">
    <source>
        <dbReference type="EMBL" id="OAB47976.1"/>
    </source>
</evidence>
<dbReference type="InterPro" id="IPR011009">
    <property type="entry name" value="Kinase-like_dom_sf"/>
</dbReference>
<comment type="caution">
    <text evidence="2">The sequence shown here is derived from an EMBL/GenBank/DDBJ whole genome shotgun (WGS) entry which is preliminary data.</text>
</comment>
<dbReference type="EMBL" id="LVJI01000002">
    <property type="protein sequence ID" value="OAB47976.1"/>
    <property type="molecule type" value="Genomic_DNA"/>
</dbReference>
<dbReference type="InterPro" id="IPR002575">
    <property type="entry name" value="Aminoglycoside_PTrfase"/>
</dbReference>
<evidence type="ECO:0000259" key="1">
    <source>
        <dbReference type="Pfam" id="PF01636"/>
    </source>
</evidence>
<gene>
    <name evidence="2" type="ORF">PBAT_03625</name>
</gene>
<dbReference type="OrthoDB" id="2600880at2"/>
<dbReference type="AlphaFoldDB" id="A0A168QMZ2"/>
<dbReference type="PANTHER" id="PTHR39179:SF3">
    <property type="entry name" value="COTS-RELATED PROTEIN"/>
    <property type="match status" value="1"/>
</dbReference>
<organism evidence="2 3">
    <name type="scientific">Paenibacillus antarcticus</name>
    <dbReference type="NCBI Taxonomy" id="253703"/>
    <lineage>
        <taxon>Bacteria</taxon>
        <taxon>Bacillati</taxon>
        <taxon>Bacillota</taxon>
        <taxon>Bacilli</taxon>
        <taxon>Bacillales</taxon>
        <taxon>Paenibacillaceae</taxon>
        <taxon>Paenibacillus</taxon>
    </lineage>
</organism>
<proteinExistence type="predicted"/>
<name>A0A168QMZ2_9BACL</name>
<dbReference type="Gene3D" id="3.30.200.20">
    <property type="entry name" value="Phosphorylase Kinase, domain 1"/>
    <property type="match status" value="1"/>
</dbReference>
<dbReference type="InterPro" id="IPR047175">
    <property type="entry name" value="CotS-like"/>
</dbReference>
<dbReference type="Pfam" id="PF01636">
    <property type="entry name" value="APH"/>
    <property type="match status" value="1"/>
</dbReference>
<keyword evidence="3" id="KW-1185">Reference proteome</keyword>
<sequence>MPNRYQKAKLKSITRRFGLHLIRITTHDSLYKKNAVYCAKTNKGKSLVKALNTKCQGTTLPQAKFFSYVRMLKASKYSYSPRWLKTRTGRYSVNWRGKAYYMTEWVEGRKIFDDVHDYESLGKALAHLHKLRKVQHPPTASYTSQRIKAFKREGHLFRVQLKNVQKKRTTPTKWFDRYGESCIQLTNDAWRIIDDPRVKRILLRERRHPALIHGDVTIPNIVIHSRGLFLIDWDCLRTGSKYYEVAKTLSNTTYYKPVLMDAFLHGYESISPLKSSERLLISALFRLPREAWHVARRIDSGRSHKGLTLLGETWYDRLNAVRHLDEWAKAE</sequence>